<accession>A0A7I8V7S6</accession>
<sequence length="174" mass="20277">MPKRRKFKNVEIGSCEFIINSDTVSSRRVRRKKKRDKDSKKEDIITRDSFVTKSLSSDTGFSEPSQIGDSPIHLTDSIEEAVRWEISKMVEERRRTQEPMLDVQLPSFIKQTIEDDKDLIQQEKFNYLSENSQNDDKGVNIWEQLKLIDLDDSLIETVEYGGSRVEFKLVGILF</sequence>
<comment type="caution">
    <text evidence="1">The sequence shown here is derived from an EMBL/GenBank/DDBJ whole genome shotgun (WGS) entry which is preliminary data.</text>
</comment>
<dbReference type="AlphaFoldDB" id="A0A7I8V7S6"/>
<organism evidence="1 2">
    <name type="scientific">Dimorphilus gyrociliatus</name>
    <dbReference type="NCBI Taxonomy" id="2664684"/>
    <lineage>
        <taxon>Eukaryota</taxon>
        <taxon>Metazoa</taxon>
        <taxon>Spiralia</taxon>
        <taxon>Lophotrochozoa</taxon>
        <taxon>Annelida</taxon>
        <taxon>Polychaeta</taxon>
        <taxon>Polychaeta incertae sedis</taxon>
        <taxon>Dinophilidae</taxon>
        <taxon>Dimorphilus</taxon>
    </lineage>
</organism>
<reference evidence="1 2" key="1">
    <citation type="submission" date="2020-08" db="EMBL/GenBank/DDBJ databases">
        <authorList>
            <person name="Hejnol A."/>
        </authorList>
    </citation>
    <scope>NUCLEOTIDE SEQUENCE [LARGE SCALE GENOMIC DNA]</scope>
</reference>
<keyword evidence="2" id="KW-1185">Reference proteome</keyword>
<evidence type="ECO:0000313" key="2">
    <source>
        <dbReference type="Proteomes" id="UP000549394"/>
    </source>
</evidence>
<dbReference type="Proteomes" id="UP000549394">
    <property type="component" value="Unassembled WGS sequence"/>
</dbReference>
<gene>
    <name evidence="1" type="ORF">DGYR_LOCUS1472</name>
</gene>
<proteinExistence type="predicted"/>
<protein>
    <submittedName>
        <fullName evidence="1">Uncharacterized protein</fullName>
    </submittedName>
</protein>
<dbReference type="EMBL" id="CAJFCJ010000002">
    <property type="protein sequence ID" value="CAD5112300.1"/>
    <property type="molecule type" value="Genomic_DNA"/>
</dbReference>
<name>A0A7I8V7S6_9ANNE</name>
<evidence type="ECO:0000313" key="1">
    <source>
        <dbReference type="EMBL" id="CAD5112300.1"/>
    </source>
</evidence>